<dbReference type="AlphaFoldDB" id="A0A1Q5TU65"/>
<sequence length="109" mass="11746">MIVGSLISGPLIHNTARLRWIIIVGWTLALVSNGLLFVFCQTTQIAGLSIEFSYGSDGYHGSSRSSRVASSSVDQFPVYMCGDDVAAAGLVLSFVYAWSSSRRPDIRNG</sequence>
<name>A0A1Q5TU65_9EURO</name>
<evidence type="ECO:0000256" key="1">
    <source>
        <dbReference type="SAM" id="Phobius"/>
    </source>
</evidence>
<keyword evidence="1" id="KW-0472">Membrane</keyword>
<organism evidence="2 3">
    <name type="scientific">Penicillium subrubescens</name>
    <dbReference type="NCBI Taxonomy" id="1316194"/>
    <lineage>
        <taxon>Eukaryota</taxon>
        <taxon>Fungi</taxon>
        <taxon>Dikarya</taxon>
        <taxon>Ascomycota</taxon>
        <taxon>Pezizomycotina</taxon>
        <taxon>Eurotiomycetes</taxon>
        <taxon>Eurotiomycetidae</taxon>
        <taxon>Eurotiales</taxon>
        <taxon>Aspergillaceae</taxon>
        <taxon>Penicillium</taxon>
    </lineage>
</organism>
<comment type="caution">
    <text evidence="2">The sequence shown here is derived from an EMBL/GenBank/DDBJ whole genome shotgun (WGS) entry which is preliminary data.</text>
</comment>
<keyword evidence="1" id="KW-0812">Transmembrane</keyword>
<dbReference type="EMBL" id="MNBE01000615">
    <property type="protein sequence ID" value="OKP03767.1"/>
    <property type="molecule type" value="Genomic_DNA"/>
</dbReference>
<gene>
    <name evidence="2" type="ORF">PENSUB_6776</name>
</gene>
<evidence type="ECO:0000313" key="2">
    <source>
        <dbReference type="EMBL" id="OKP03767.1"/>
    </source>
</evidence>
<protein>
    <submittedName>
        <fullName evidence="2">Uncharacterized protein</fullName>
    </submittedName>
</protein>
<accession>A0A1Q5TU65</accession>
<keyword evidence="3" id="KW-1185">Reference proteome</keyword>
<evidence type="ECO:0000313" key="3">
    <source>
        <dbReference type="Proteomes" id="UP000186955"/>
    </source>
</evidence>
<keyword evidence="1" id="KW-1133">Transmembrane helix</keyword>
<dbReference type="Proteomes" id="UP000186955">
    <property type="component" value="Unassembled WGS sequence"/>
</dbReference>
<feature type="transmembrane region" description="Helical" evidence="1">
    <location>
        <begin position="20"/>
        <end position="39"/>
    </location>
</feature>
<reference evidence="2 3" key="1">
    <citation type="submission" date="2016-10" db="EMBL/GenBank/DDBJ databases">
        <title>Genome sequence of the ascomycete fungus Penicillium subrubescens.</title>
        <authorList>
            <person name="De Vries R.P."/>
            <person name="Peng M."/>
            <person name="Dilokpimol A."/>
            <person name="Hilden K."/>
            <person name="Makela M.R."/>
            <person name="Grigoriev I."/>
            <person name="Riley R."/>
            <person name="Granchi Z."/>
        </authorList>
    </citation>
    <scope>NUCLEOTIDE SEQUENCE [LARGE SCALE GENOMIC DNA]</scope>
    <source>
        <strain evidence="2 3">CBS 132785</strain>
    </source>
</reference>
<proteinExistence type="predicted"/>